<dbReference type="AlphaFoldDB" id="A0A317K4W2"/>
<proteinExistence type="predicted"/>
<dbReference type="PANTHER" id="PTHR10584:SF166">
    <property type="entry name" value="RIBOKINASE"/>
    <property type="match status" value="1"/>
</dbReference>
<accession>A0A317K4W2</accession>
<sequence length="316" mass="31723">ANPDLILHGGDVEPAFGQHERIVEHGTLVLGGSGAITAVGAARLGLRTAMAGAVGDDLLGRFVLGELADAGVETAPVRVLGDVPTGISVALARPDDRAILTARGALAAFDPADVPDDLLRRTRHVHIASPFLQPRLRAGLTDLIARVHAAGATVSLDTGWDPEQRWSTVATAVPMVDVLLPNRQEAARLATALPAVNPRPGTPVPDAPPADDQLAAALLIAGHGPLVVVKSGAEGAAAVHGGTVVQGAARRVDAVDATGAGDSFDAGFLAGWLDGADLSAAVALGCACGALSTRYAGGTGGQPNRTEAEAFLAVGA</sequence>
<dbReference type="CDD" id="cd01166">
    <property type="entry name" value="KdgK"/>
    <property type="match status" value="1"/>
</dbReference>
<dbReference type="InterPro" id="IPR029056">
    <property type="entry name" value="Ribokinase-like"/>
</dbReference>
<evidence type="ECO:0000313" key="5">
    <source>
        <dbReference type="Proteomes" id="UP000245683"/>
    </source>
</evidence>
<dbReference type="PRINTS" id="PR00990">
    <property type="entry name" value="RIBOKINASE"/>
</dbReference>
<dbReference type="InterPro" id="IPR002139">
    <property type="entry name" value="Ribo/fructo_kinase"/>
</dbReference>
<dbReference type="OrthoDB" id="7946249at2"/>
<dbReference type="SUPFAM" id="SSF53613">
    <property type="entry name" value="Ribokinase-like"/>
    <property type="match status" value="1"/>
</dbReference>
<protein>
    <submittedName>
        <fullName evidence="4">Carbohydrate kinase family protein</fullName>
    </submittedName>
</protein>
<dbReference type="Proteomes" id="UP000245683">
    <property type="component" value="Unassembled WGS sequence"/>
</dbReference>
<evidence type="ECO:0000313" key="4">
    <source>
        <dbReference type="EMBL" id="PWU47680.1"/>
    </source>
</evidence>
<dbReference type="Pfam" id="PF00294">
    <property type="entry name" value="PfkB"/>
    <property type="match status" value="1"/>
</dbReference>
<organism evidence="4 5">
    <name type="scientific">Micromonospora globispora</name>
    <dbReference type="NCBI Taxonomy" id="1450148"/>
    <lineage>
        <taxon>Bacteria</taxon>
        <taxon>Bacillati</taxon>
        <taxon>Actinomycetota</taxon>
        <taxon>Actinomycetes</taxon>
        <taxon>Micromonosporales</taxon>
        <taxon>Micromonosporaceae</taxon>
        <taxon>Micromonospora</taxon>
    </lineage>
</organism>
<feature type="domain" description="Carbohydrate kinase PfkB" evidence="3">
    <location>
        <begin position="22"/>
        <end position="303"/>
    </location>
</feature>
<gene>
    <name evidence="4" type="ORF">DLJ46_13750</name>
</gene>
<reference evidence="5" key="1">
    <citation type="submission" date="2018-05" db="EMBL/GenBank/DDBJ databases">
        <title>Micromonospora globispora sp. nov. and Micromonospora rugosa sp. nov., isolated from marine sediment.</title>
        <authorList>
            <person name="Carro L."/>
            <person name="Aysel V."/>
            <person name="Cetin D."/>
            <person name="Igual J.M."/>
            <person name="Klenk H.-P."/>
            <person name="Trujillo M.E."/>
            <person name="Sahin N."/>
        </authorList>
    </citation>
    <scope>NUCLEOTIDE SEQUENCE [LARGE SCALE GENOMIC DNA]</scope>
    <source>
        <strain evidence="5">S2904</strain>
    </source>
</reference>
<name>A0A317K4W2_9ACTN</name>
<keyword evidence="5" id="KW-1185">Reference proteome</keyword>
<feature type="non-terminal residue" evidence="4">
    <location>
        <position position="1"/>
    </location>
</feature>
<keyword evidence="2 4" id="KW-0418">Kinase</keyword>
<dbReference type="InterPro" id="IPR011611">
    <property type="entry name" value="PfkB_dom"/>
</dbReference>
<dbReference type="PANTHER" id="PTHR10584">
    <property type="entry name" value="SUGAR KINASE"/>
    <property type="match status" value="1"/>
</dbReference>
<evidence type="ECO:0000256" key="2">
    <source>
        <dbReference type="ARBA" id="ARBA00022777"/>
    </source>
</evidence>
<comment type="caution">
    <text evidence="4">The sequence shown here is derived from an EMBL/GenBank/DDBJ whole genome shotgun (WGS) entry which is preliminary data.</text>
</comment>
<keyword evidence="1" id="KW-0808">Transferase</keyword>
<dbReference type="GO" id="GO:0016301">
    <property type="term" value="F:kinase activity"/>
    <property type="evidence" value="ECO:0007669"/>
    <property type="project" value="UniProtKB-KW"/>
</dbReference>
<dbReference type="Gene3D" id="3.40.1190.20">
    <property type="match status" value="1"/>
</dbReference>
<evidence type="ECO:0000259" key="3">
    <source>
        <dbReference type="Pfam" id="PF00294"/>
    </source>
</evidence>
<dbReference type="GO" id="GO:0006796">
    <property type="term" value="P:phosphate-containing compound metabolic process"/>
    <property type="evidence" value="ECO:0007669"/>
    <property type="project" value="UniProtKB-ARBA"/>
</dbReference>
<dbReference type="RefSeq" id="WP_109945061.1">
    <property type="nucleotide sequence ID" value="NZ_QGSV01000180.1"/>
</dbReference>
<evidence type="ECO:0000256" key="1">
    <source>
        <dbReference type="ARBA" id="ARBA00022679"/>
    </source>
</evidence>
<dbReference type="EMBL" id="QGSV01000180">
    <property type="protein sequence ID" value="PWU47680.1"/>
    <property type="molecule type" value="Genomic_DNA"/>
</dbReference>